<dbReference type="EMBL" id="CDGG01000001">
    <property type="protein sequence ID" value="CEI80734.1"/>
    <property type="molecule type" value="Genomic_DNA"/>
</dbReference>
<dbReference type="InterPro" id="IPR042183">
    <property type="entry name" value="MmgE/PrpD_sf_1"/>
</dbReference>
<evidence type="ECO:0000259" key="2">
    <source>
        <dbReference type="Pfam" id="PF03972"/>
    </source>
</evidence>
<feature type="domain" description="MmgE/PrpD C-terminal" evidence="3">
    <location>
        <begin position="271"/>
        <end position="425"/>
    </location>
</feature>
<dbReference type="InterPro" id="IPR005656">
    <property type="entry name" value="MmgE_PrpD"/>
</dbReference>
<dbReference type="Gene3D" id="1.10.4100.10">
    <property type="entry name" value="2-methylcitrate dehydratase PrpD"/>
    <property type="match status" value="1"/>
</dbReference>
<dbReference type="InterPro" id="IPR045337">
    <property type="entry name" value="MmgE_PrpD_C"/>
</dbReference>
<dbReference type="InterPro" id="IPR045336">
    <property type="entry name" value="MmgE_PrpD_N"/>
</dbReference>
<reference evidence="4 5" key="1">
    <citation type="submission" date="2014-11" db="EMBL/GenBank/DDBJ databases">
        <authorList>
            <person name="Urmite Genomes Urmite Genomes"/>
        </authorList>
    </citation>
    <scope>NUCLEOTIDE SEQUENCE [LARGE SCALE GENOMIC DNA]</scope>
    <source>
        <strain evidence="4 5">Oc5</strain>
    </source>
</reference>
<feature type="domain" description="MmgE/PrpD N-terminal" evidence="2">
    <location>
        <begin position="17"/>
        <end position="244"/>
    </location>
</feature>
<comment type="similarity">
    <text evidence="1">Belongs to the PrpD family.</text>
</comment>
<protein>
    <submittedName>
        <fullName evidence="4">MmgE/PrpD family protein</fullName>
    </submittedName>
</protein>
<dbReference type="GO" id="GO:0016829">
    <property type="term" value="F:lyase activity"/>
    <property type="evidence" value="ECO:0007669"/>
    <property type="project" value="InterPro"/>
</dbReference>
<dbReference type="AlphaFoldDB" id="A0A0A1MLN5"/>
<evidence type="ECO:0000313" key="4">
    <source>
        <dbReference type="EMBL" id="CEI80734.1"/>
    </source>
</evidence>
<dbReference type="PANTHER" id="PTHR16943:SF8">
    <property type="entry name" value="2-METHYLCITRATE DEHYDRATASE"/>
    <property type="match status" value="1"/>
</dbReference>
<dbReference type="Pfam" id="PF19305">
    <property type="entry name" value="MmgE_PrpD_C"/>
    <property type="match status" value="1"/>
</dbReference>
<dbReference type="InterPro" id="IPR042188">
    <property type="entry name" value="MmgE/PrpD_sf_2"/>
</dbReference>
<dbReference type="PANTHER" id="PTHR16943">
    <property type="entry name" value="2-METHYLCITRATE DEHYDRATASE-RELATED"/>
    <property type="match status" value="1"/>
</dbReference>
<accession>A0A0A1MLN5</accession>
<dbReference type="RefSeq" id="WP_052484872.1">
    <property type="nucleotide sequence ID" value="NZ_CDGG01000001.1"/>
</dbReference>
<proteinExistence type="inferred from homology"/>
<sequence>MNNMTEALVQRVFSAPKWEDLKADTKENLQKGLLDYLVCCYTTVAYDTHFPNVWNARLFPDAAHENALVIGIREKAHPYDACFLNGYAAHALDLDDVHSEIRGHPSAVILSLLMSLIEQKQDTARFFEAYLIGVEVMTRISKTVGKSHYEKGFHTTATAGMYGAVAAGAYYMTLQEKEFNQALDLCVSQISGSRSHFGTLIKPLHAGLTAQKAWQILHLVKQGVAGNGNTITAENGLLSMFGNEDSSIDSLLDEWGLEWAVDKPGFWFKLYPCCSANAHPIDATKALMRDWEVDLKQIASIQLYFPENGDAALIYTNPKNGEQGRFSAEYCAALLLTGRELSMEAFLGEEIPEEVSALMNKITRVYDENIPFASVSYPANRYSMIEISLRNGDIKQARCDIPYGSPGNPLGREDLIEKADKLLQQKAMPFIEVFQQEETVTLEKLLPLLKAES</sequence>
<gene>
    <name evidence="4" type="ORF">BN997_00543</name>
</gene>
<dbReference type="STRING" id="545501.BN997_00543"/>
<dbReference type="OrthoDB" id="9791416at2"/>
<dbReference type="Gene3D" id="3.30.1330.120">
    <property type="entry name" value="2-methylcitrate dehydratase PrpD"/>
    <property type="match status" value="1"/>
</dbReference>
<dbReference type="InterPro" id="IPR036148">
    <property type="entry name" value="MmgE/PrpD_sf"/>
</dbReference>
<dbReference type="Proteomes" id="UP000040453">
    <property type="component" value="Unassembled WGS sequence"/>
</dbReference>
<dbReference type="SUPFAM" id="SSF103378">
    <property type="entry name" value="2-methylcitrate dehydratase PrpD"/>
    <property type="match status" value="1"/>
</dbReference>
<dbReference type="Pfam" id="PF03972">
    <property type="entry name" value="MmgE_PrpD_N"/>
    <property type="match status" value="1"/>
</dbReference>
<evidence type="ECO:0000256" key="1">
    <source>
        <dbReference type="ARBA" id="ARBA00006174"/>
    </source>
</evidence>
<evidence type="ECO:0000259" key="3">
    <source>
        <dbReference type="Pfam" id="PF19305"/>
    </source>
</evidence>
<organism evidence="4 5">
    <name type="scientific">Oceanobacillus oncorhynchi</name>
    <dbReference type="NCBI Taxonomy" id="545501"/>
    <lineage>
        <taxon>Bacteria</taxon>
        <taxon>Bacillati</taxon>
        <taxon>Bacillota</taxon>
        <taxon>Bacilli</taxon>
        <taxon>Bacillales</taxon>
        <taxon>Bacillaceae</taxon>
        <taxon>Oceanobacillus</taxon>
    </lineage>
</organism>
<keyword evidence="5" id="KW-1185">Reference proteome</keyword>
<name>A0A0A1MLN5_9BACI</name>
<evidence type="ECO:0000313" key="5">
    <source>
        <dbReference type="Proteomes" id="UP000040453"/>
    </source>
</evidence>